<accession>A0A6N2TMN8</accession>
<name>A0A6N2TMN8_9BACT</name>
<dbReference type="EMBL" id="CACRSS010000016">
    <property type="protein sequence ID" value="VYT07090.1"/>
    <property type="molecule type" value="Genomic_DNA"/>
</dbReference>
<dbReference type="Pfam" id="PF00857">
    <property type="entry name" value="Isochorismatase"/>
    <property type="match status" value="1"/>
</dbReference>
<evidence type="ECO:0000313" key="3">
    <source>
        <dbReference type="EMBL" id="VYT07090.1"/>
    </source>
</evidence>
<dbReference type="PANTHER" id="PTHR43540:SF1">
    <property type="entry name" value="ISOCHORISMATASE HYDROLASE"/>
    <property type="match status" value="1"/>
</dbReference>
<dbReference type="PANTHER" id="PTHR43540">
    <property type="entry name" value="PEROXYUREIDOACRYLATE/UREIDOACRYLATE AMIDOHYDROLASE-RELATED"/>
    <property type="match status" value="1"/>
</dbReference>
<evidence type="ECO:0000256" key="1">
    <source>
        <dbReference type="ARBA" id="ARBA00022801"/>
    </source>
</evidence>
<protein>
    <submittedName>
        <fullName evidence="3">Streptothricin hydrolase</fullName>
        <ecNumber evidence="3">3.5.2.19</ecNumber>
    </submittedName>
</protein>
<dbReference type="RefSeq" id="WP_205597318.1">
    <property type="nucleotide sequence ID" value="NZ_CACRSS010000016.1"/>
</dbReference>
<dbReference type="Gene3D" id="3.40.50.850">
    <property type="entry name" value="Isochorismatase-like"/>
    <property type="match status" value="1"/>
</dbReference>
<keyword evidence="1 3" id="KW-0378">Hydrolase</keyword>
<dbReference type="GO" id="GO:0016787">
    <property type="term" value="F:hydrolase activity"/>
    <property type="evidence" value="ECO:0007669"/>
    <property type="project" value="UniProtKB-KW"/>
</dbReference>
<dbReference type="SUPFAM" id="SSF52499">
    <property type="entry name" value="Isochorismatase-like hydrolases"/>
    <property type="match status" value="1"/>
</dbReference>
<dbReference type="InterPro" id="IPR000868">
    <property type="entry name" value="Isochorismatase-like_dom"/>
</dbReference>
<sequence>MEKLMQALLIIDVQNDYFPGGRFELAGAVEALERTRAVLDRFREKGLPVIFVQHINTRPDASFFLPDTVGAEIHPDIAPAGDEPIVVKHAPNSFFRTNLLELLQAREVNELVVCGMMTHMCIDTTVRAAKDYGIPVTLLYDACAARDLKIMEHSIPAQTVQDAYMAGLNGMFAEIKLAEQLEL</sequence>
<evidence type="ECO:0000259" key="2">
    <source>
        <dbReference type="Pfam" id="PF00857"/>
    </source>
</evidence>
<dbReference type="EC" id="3.5.2.19" evidence="3"/>
<organism evidence="3">
    <name type="scientific">Akkermansia muciniphila</name>
    <dbReference type="NCBI Taxonomy" id="239935"/>
    <lineage>
        <taxon>Bacteria</taxon>
        <taxon>Pseudomonadati</taxon>
        <taxon>Verrucomicrobiota</taxon>
        <taxon>Verrucomicrobiia</taxon>
        <taxon>Verrucomicrobiales</taxon>
        <taxon>Akkermansiaceae</taxon>
        <taxon>Akkermansia</taxon>
    </lineage>
</organism>
<dbReference type="InterPro" id="IPR036380">
    <property type="entry name" value="Isochorismatase-like_sf"/>
</dbReference>
<dbReference type="CDD" id="cd01014">
    <property type="entry name" value="nicotinamidase_related"/>
    <property type="match status" value="1"/>
</dbReference>
<dbReference type="GeneID" id="84022428"/>
<dbReference type="AlphaFoldDB" id="A0A6N2TMN8"/>
<feature type="domain" description="Isochorismatase-like" evidence="2">
    <location>
        <begin position="7"/>
        <end position="151"/>
    </location>
</feature>
<dbReference type="InterPro" id="IPR050272">
    <property type="entry name" value="Isochorismatase-like_hydrls"/>
</dbReference>
<reference evidence="3" key="1">
    <citation type="submission" date="2019-11" db="EMBL/GenBank/DDBJ databases">
        <authorList>
            <person name="Feng L."/>
        </authorList>
    </citation>
    <scope>NUCLEOTIDE SEQUENCE</scope>
    <source>
        <strain evidence="3">AMuciniphilaLFYP55</strain>
    </source>
</reference>
<proteinExistence type="predicted"/>
<gene>
    <name evidence="3" type="primary">sttH</name>
    <name evidence="3" type="ORF">AMLFYP55_00499</name>
</gene>